<comment type="similarity">
    <text evidence="1">Belongs to the site-specific recombinase resolvase family.</text>
</comment>
<dbReference type="GO" id="GO:0000150">
    <property type="term" value="F:DNA strand exchange activity"/>
    <property type="evidence" value="ECO:0007669"/>
    <property type="project" value="InterPro"/>
</dbReference>
<dbReference type="PROSITE" id="PS00397">
    <property type="entry name" value="RECOMBINASES_1"/>
    <property type="match status" value="1"/>
</dbReference>
<keyword evidence="4" id="KW-0233">DNA recombination</keyword>
<feature type="domain" description="Resolvase/invertase-type recombinase catalytic" evidence="7">
    <location>
        <begin position="1"/>
        <end position="135"/>
    </location>
</feature>
<dbReference type="CDD" id="cd03768">
    <property type="entry name" value="SR_ResInv"/>
    <property type="match status" value="1"/>
</dbReference>
<name>A0A4Z1CP87_9ACTN</name>
<dbReference type="InterPro" id="IPR050639">
    <property type="entry name" value="SSR_resolvase"/>
</dbReference>
<feature type="active site" description="O-(5'-phospho-DNA)-serine intermediate" evidence="5 6">
    <location>
        <position position="8"/>
    </location>
</feature>
<keyword evidence="3" id="KW-0238">DNA-binding</keyword>
<dbReference type="Proteomes" id="UP000297496">
    <property type="component" value="Unassembled WGS sequence"/>
</dbReference>
<dbReference type="Pfam" id="PF00239">
    <property type="entry name" value="Resolvase"/>
    <property type="match status" value="1"/>
</dbReference>
<evidence type="ECO:0000256" key="5">
    <source>
        <dbReference type="PIRSR" id="PIRSR606118-50"/>
    </source>
</evidence>
<dbReference type="SMART" id="SM00857">
    <property type="entry name" value="Resolvase"/>
    <property type="match status" value="1"/>
</dbReference>
<keyword evidence="9" id="KW-1185">Reference proteome</keyword>
<evidence type="ECO:0000256" key="1">
    <source>
        <dbReference type="ARBA" id="ARBA00009913"/>
    </source>
</evidence>
<evidence type="ECO:0000256" key="2">
    <source>
        <dbReference type="ARBA" id="ARBA00022908"/>
    </source>
</evidence>
<dbReference type="GO" id="GO:0015074">
    <property type="term" value="P:DNA integration"/>
    <property type="evidence" value="ECO:0007669"/>
    <property type="project" value="UniProtKB-KW"/>
</dbReference>
<keyword evidence="2" id="KW-0229">DNA integration</keyword>
<dbReference type="EMBL" id="SRRO01000001">
    <property type="protein sequence ID" value="TGN66783.1"/>
    <property type="molecule type" value="Genomic_DNA"/>
</dbReference>
<organism evidence="8 9">
    <name type="scientific">Nocardioides eburneiflavus</name>
    <dbReference type="NCBI Taxonomy" id="2518372"/>
    <lineage>
        <taxon>Bacteria</taxon>
        <taxon>Bacillati</taxon>
        <taxon>Actinomycetota</taxon>
        <taxon>Actinomycetes</taxon>
        <taxon>Propionibacteriales</taxon>
        <taxon>Nocardioidaceae</taxon>
        <taxon>Nocardioides</taxon>
    </lineage>
</organism>
<evidence type="ECO:0000256" key="3">
    <source>
        <dbReference type="ARBA" id="ARBA00023125"/>
    </source>
</evidence>
<sequence>MLGYARVSTGDQDLRRQHDALTSAGCDRVFEDKASGTRSTADRPGMAALMDHARAGDKIVMIELSRAGRKTSDLLAWVEELDARGIGLVVLNLGIDTATPGGRLVLTIMAALAEMERALLIERTRDGLAAARRRGRVGGRPRALSDEQVALARSLTAQGTSAAETVRLLGGVCSERTIRRVVAG</sequence>
<dbReference type="PROSITE" id="PS51736">
    <property type="entry name" value="RECOMBINASES_3"/>
    <property type="match status" value="1"/>
</dbReference>
<dbReference type="GO" id="GO:0003677">
    <property type="term" value="F:DNA binding"/>
    <property type="evidence" value="ECO:0007669"/>
    <property type="project" value="UniProtKB-KW"/>
</dbReference>
<accession>A0A4Z1CP87</accession>
<dbReference type="SUPFAM" id="SSF53041">
    <property type="entry name" value="Resolvase-like"/>
    <property type="match status" value="1"/>
</dbReference>
<evidence type="ECO:0000256" key="6">
    <source>
        <dbReference type="PROSITE-ProRule" id="PRU10137"/>
    </source>
</evidence>
<dbReference type="PANTHER" id="PTHR30461">
    <property type="entry name" value="DNA-INVERTASE FROM LAMBDOID PROPHAGE"/>
    <property type="match status" value="1"/>
</dbReference>
<evidence type="ECO:0000259" key="7">
    <source>
        <dbReference type="PROSITE" id="PS51736"/>
    </source>
</evidence>
<dbReference type="InterPro" id="IPR036162">
    <property type="entry name" value="Resolvase-like_N_sf"/>
</dbReference>
<dbReference type="InterPro" id="IPR006118">
    <property type="entry name" value="Recombinase_CS"/>
</dbReference>
<comment type="caution">
    <text evidence="8">The sequence shown here is derived from an EMBL/GenBank/DDBJ whole genome shotgun (WGS) entry which is preliminary data.</text>
</comment>
<dbReference type="OrthoDB" id="128993at2"/>
<evidence type="ECO:0000256" key="4">
    <source>
        <dbReference type="ARBA" id="ARBA00023172"/>
    </source>
</evidence>
<proteinExistence type="inferred from homology"/>
<evidence type="ECO:0000313" key="9">
    <source>
        <dbReference type="Proteomes" id="UP000297496"/>
    </source>
</evidence>
<dbReference type="PANTHER" id="PTHR30461:SF2">
    <property type="entry name" value="SERINE RECOMBINASE PINE-RELATED"/>
    <property type="match status" value="1"/>
</dbReference>
<reference evidence="8 9" key="1">
    <citation type="submission" date="2019-04" db="EMBL/GenBank/DDBJ databases">
        <title>Three New Species of Nocardioides, Nocardioides euryhalodurans sp. nov., Nocardioides seonyuensis sp. nov. and Nocardioides eburneoflavus sp. nov. Isolated from Soil.</title>
        <authorList>
            <person name="Roh S.G."/>
            <person name="Lee C."/>
            <person name="Kim M.-K."/>
            <person name="Kim S.B."/>
        </authorList>
    </citation>
    <scope>NUCLEOTIDE SEQUENCE [LARGE SCALE GENOMIC DNA]</scope>
    <source>
        <strain evidence="8 9">MMS17-SY213</strain>
    </source>
</reference>
<gene>
    <name evidence="8" type="ORF">EXE59_09945</name>
</gene>
<dbReference type="InterPro" id="IPR006119">
    <property type="entry name" value="Resolv_N"/>
</dbReference>
<evidence type="ECO:0000313" key="8">
    <source>
        <dbReference type="EMBL" id="TGN66783.1"/>
    </source>
</evidence>
<protein>
    <submittedName>
        <fullName evidence="8">Recombinase family protein</fullName>
    </submittedName>
</protein>
<dbReference type="AlphaFoldDB" id="A0A4Z1CP87"/>
<dbReference type="Gene3D" id="3.40.50.1390">
    <property type="entry name" value="Resolvase, N-terminal catalytic domain"/>
    <property type="match status" value="1"/>
</dbReference>
<dbReference type="FunFam" id="3.40.50.1390:FF:000001">
    <property type="entry name" value="DNA recombinase"/>
    <property type="match status" value="1"/>
</dbReference>